<organism evidence="3 4">
    <name type="scientific">Streptomyces similanensis</name>
    <dbReference type="NCBI Taxonomy" id="1274988"/>
    <lineage>
        <taxon>Bacteria</taxon>
        <taxon>Bacillati</taxon>
        <taxon>Actinomycetota</taxon>
        <taxon>Actinomycetes</taxon>
        <taxon>Kitasatosporales</taxon>
        <taxon>Streptomycetaceae</taxon>
        <taxon>Streptomyces</taxon>
    </lineage>
</organism>
<dbReference type="RefSeq" id="WP_345668234.1">
    <property type="nucleotide sequence ID" value="NZ_BAABKC010000037.1"/>
</dbReference>
<comment type="caution">
    <text evidence="3">The sequence shown here is derived from an EMBL/GenBank/DDBJ whole genome shotgun (WGS) entry which is preliminary data.</text>
</comment>
<dbReference type="SMART" id="SM00331">
    <property type="entry name" value="PP2C_SIG"/>
    <property type="match status" value="1"/>
</dbReference>
<dbReference type="Pfam" id="PF13581">
    <property type="entry name" value="HATPase_c_2"/>
    <property type="match status" value="1"/>
</dbReference>
<dbReference type="PROSITE" id="PS50112">
    <property type="entry name" value="PAS"/>
    <property type="match status" value="1"/>
</dbReference>
<dbReference type="PANTHER" id="PTHR43156:SF2">
    <property type="entry name" value="STAGE II SPORULATION PROTEIN E"/>
    <property type="match status" value="1"/>
</dbReference>
<sequence>MTSRRTRDDADGVLTDVAVALIDDRGAVVHWSRAAAELLGRSFEEVRGHPVERLFAQTPDGSLAPGSPTPEWPALMRHARGHTVPVHCRVLPLEGAALRLLLVVPADRAQEAEQGAALLRALLAQDQVGLVLRDADLTLLRTNLPSEDVPAPPLGTRLAEVMEAPDAAAAEARLRTVLETGVPQVAAEQHVRTVLPPVRERSLSVTALRLTDRAGRPRGVVALLTDATAQWLAARRLRLRHRAAVCIGRSLAVRDAAEDIAEVLVPGLADVAAVDLAEAVLTGDEPPKAVGGGDLHLCRLALQATGDRAAGMVRPGSAIPPFPDQPQLRLLQEGRTVIIDRATVDRGVAGVPLMSADLIPEGGHSFVIAPMFARGLILGFITAWRTDGADPFDQQDADLLTEIAAHSALSMDNARRYTREHRAAVALQHRLLPAANTRGPALETVGGYLPAAGGAEIGGDWFDAVPLPSLRVAMVVGDVIGHGLHAAATMGRLRTAVQTLADLELSPDELLTRLDELVARLAAEAAPADRDAVGATCLVALYDPVTEQCTVASAGHPPPIMTGPDGVGRPLPVLPGPPLGVGGLPFEPVTVRVPADSWLALYTDGLLSRPDDDIDAAVLHLADRITALRRSGCSLAAAGRALTEQVGVPAADDTALLLARVRPLPPDAIAQWEFPADPETVAEARAAAAGRLARWGLADLDFTVELIVSELVTNAIRYAGGPIGLRLIRGDVLVCEVSDPSNTQPRLRRASVADEGGRGLFLVAQLSTRWGSRYGHSGKTIWAELALPG</sequence>
<gene>
    <name evidence="3" type="ORF">GCM10023336_23250</name>
</gene>
<reference evidence="4" key="1">
    <citation type="journal article" date="2019" name="Int. J. Syst. Evol. Microbiol.">
        <title>The Global Catalogue of Microorganisms (GCM) 10K type strain sequencing project: providing services to taxonomists for standard genome sequencing and annotation.</title>
        <authorList>
            <consortium name="The Broad Institute Genomics Platform"/>
            <consortium name="The Broad Institute Genome Sequencing Center for Infectious Disease"/>
            <person name="Wu L."/>
            <person name="Ma J."/>
        </authorList>
    </citation>
    <scope>NUCLEOTIDE SEQUENCE [LARGE SCALE GENOMIC DNA]</scope>
    <source>
        <strain evidence="4">JCM 18410</strain>
    </source>
</reference>
<keyword evidence="4" id="KW-1185">Reference proteome</keyword>
<dbReference type="Gene3D" id="3.30.565.10">
    <property type="entry name" value="Histidine kinase-like ATPase, C-terminal domain"/>
    <property type="match status" value="1"/>
</dbReference>
<dbReference type="Proteomes" id="UP001500124">
    <property type="component" value="Unassembled WGS sequence"/>
</dbReference>
<evidence type="ECO:0000313" key="3">
    <source>
        <dbReference type="EMBL" id="GAA5053220.1"/>
    </source>
</evidence>
<dbReference type="Gene3D" id="3.30.450.20">
    <property type="entry name" value="PAS domain"/>
    <property type="match status" value="2"/>
</dbReference>
<dbReference type="InterPro" id="IPR003594">
    <property type="entry name" value="HATPase_dom"/>
</dbReference>
<dbReference type="PANTHER" id="PTHR43156">
    <property type="entry name" value="STAGE II SPORULATION PROTEIN E-RELATED"/>
    <property type="match status" value="1"/>
</dbReference>
<dbReference type="Pfam" id="PF07228">
    <property type="entry name" value="SpoIIE"/>
    <property type="match status" value="1"/>
</dbReference>
<dbReference type="CDD" id="cd00130">
    <property type="entry name" value="PAS"/>
    <property type="match status" value="1"/>
</dbReference>
<dbReference type="InterPro" id="IPR029016">
    <property type="entry name" value="GAF-like_dom_sf"/>
</dbReference>
<dbReference type="InterPro" id="IPR052016">
    <property type="entry name" value="Bact_Sigma-Reg"/>
</dbReference>
<dbReference type="EMBL" id="BAABKC010000037">
    <property type="protein sequence ID" value="GAA5053220.1"/>
    <property type="molecule type" value="Genomic_DNA"/>
</dbReference>
<dbReference type="InterPro" id="IPR013656">
    <property type="entry name" value="PAS_4"/>
</dbReference>
<evidence type="ECO:0000313" key="4">
    <source>
        <dbReference type="Proteomes" id="UP001500124"/>
    </source>
</evidence>
<evidence type="ECO:0000256" key="1">
    <source>
        <dbReference type="ARBA" id="ARBA00022801"/>
    </source>
</evidence>
<dbReference type="InterPro" id="IPR036890">
    <property type="entry name" value="HATPase_C_sf"/>
</dbReference>
<dbReference type="SUPFAM" id="SSF81606">
    <property type="entry name" value="PP2C-like"/>
    <property type="match status" value="1"/>
</dbReference>
<feature type="domain" description="PAS" evidence="2">
    <location>
        <begin position="19"/>
        <end position="48"/>
    </location>
</feature>
<evidence type="ECO:0000259" key="2">
    <source>
        <dbReference type="PROSITE" id="PS50112"/>
    </source>
</evidence>
<dbReference type="InterPro" id="IPR001932">
    <property type="entry name" value="PPM-type_phosphatase-like_dom"/>
</dbReference>
<protein>
    <submittedName>
        <fullName evidence="3">SpoIIE family protein phosphatase</fullName>
    </submittedName>
</protein>
<dbReference type="InterPro" id="IPR036457">
    <property type="entry name" value="PPM-type-like_dom_sf"/>
</dbReference>
<dbReference type="Gene3D" id="3.60.40.10">
    <property type="entry name" value="PPM-type phosphatase domain"/>
    <property type="match status" value="1"/>
</dbReference>
<name>A0ABP9KAT5_9ACTN</name>
<proteinExistence type="predicted"/>
<dbReference type="Gene3D" id="3.30.450.40">
    <property type="match status" value="1"/>
</dbReference>
<dbReference type="CDD" id="cd16936">
    <property type="entry name" value="HATPase_RsbW-like"/>
    <property type="match status" value="1"/>
</dbReference>
<accession>A0ABP9KAT5</accession>
<dbReference type="InterPro" id="IPR035965">
    <property type="entry name" value="PAS-like_dom_sf"/>
</dbReference>
<dbReference type="InterPro" id="IPR000014">
    <property type="entry name" value="PAS"/>
</dbReference>
<keyword evidence="1" id="KW-0378">Hydrolase</keyword>
<dbReference type="SUPFAM" id="SSF55781">
    <property type="entry name" value="GAF domain-like"/>
    <property type="match status" value="1"/>
</dbReference>
<dbReference type="SUPFAM" id="SSF55785">
    <property type="entry name" value="PYP-like sensor domain (PAS domain)"/>
    <property type="match status" value="2"/>
</dbReference>
<dbReference type="Pfam" id="PF08448">
    <property type="entry name" value="PAS_4"/>
    <property type="match status" value="1"/>
</dbReference>
<dbReference type="SUPFAM" id="SSF55874">
    <property type="entry name" value="ATPase domain of HSP90 chaperone/DNA topoisomerase II/histidine kinase"/>
    <property type="match status" value="1"/>
</dbReference>